<evidence type="ECO:0000313" key="3">
    <source>
        <dbReference type="Proteomes" id="UP000198896"/>
    </source>
</evidence>
<evidence type="ECO:0000259" key="1">
    <source>
        <dbReference type="PROSITE" id="PS50943"/>
    </source>
</evidence>
<dbReference type="SMART" id="SM00530">
    <property type="entry name" value="HTH_XRE"/>
    <property type="match status" value="1"/>
</dbReference>
<dbReference type="PROSITE" id="PS50943">
    <property type="entry name" value="HTH_CROC1"/>
    <property type="match status" value="1"/>
</dbReference>
<accession>A0A1I2DSR7</accession>
<dbReference type="InterPro" id="IPR010982">
    <property type="entry name" value="Lambda_DNA-bd_dom_sf"/>
</dbReference>
<dbReference type="AlphaFoldDB" id="A0A1I2DSR7"/>
<dbReference type="Proteomes" id="UP000198896">
    <property type="component" value="Unassembled WGS sequence"/>
</dbReference>
<dbReference type="EMBL" id="FONL01000023">
    <property type="protein sequence ID" value="SFE83311.1"/>
    <property type="molecule type" value="Genomic_DNA"/>
</dbReference>
<protein>
    <submittedName>
        <fullName evidence="2">Helix-turn-helix</fullName>
    </submittedName>
</protein>
<dbReference type="SUPFAM" id="SSF47413">
    <property type="entry name" value="lambda repressor-like DNA-binding domains"/>
    <property type="match status" value="1"/>
</dbReference>
<dbReference type="Gene3D" id="1.10.260.40">
    <property type="entry name" value="lambda repressor-like DNA-binding domains"/>
    <property type="match status" value="1"/>
</dbReference>
<gene>
    <name evidence="2" type="ORF">SAMN05216245_1239</name>
</gene>
<dbReference type="CDD" id="cd00093">
    <property type="entry name" value="HTH_XRE"/>
    <property type="match status" value="1"/>
</dbReference>
<dbReference type="RefSeq" id="WP_093914221.1">
    <property type="nucleotide sequence ID" value="NZ_FONL01000023.1"/>
</dbReference>
<dbReference type="OrthoDB" id="72638at2"/>
<dbReference type="GO" id="GO:0003677">
    <property type="term" value="F:DNA binding"/>
    <property type="evidence" value="ECO:0007669"/>
    <property type="project" value="InterPro"/>
</dbReference>
<evidence type="ECO:0000313" key="2">
    <source>
        <dbReference type="EMBL" id="SFE83311.1"/>
    </source>
</evidence>
<proteinExistence type="predicted"/>
<organism evidence="2 3">
    <name type="scientific">Succiniclasticum ruminis DSM 9236</name>
    <dbReference type="NCBI Taxonomy" id="1123323"/>
    <lineage>
        <taxon>Bacteria</taxon>
        <taxon>Bacillati</taxon>
        <taxon>Bacillota</taxon>
        <taxon>Negativicutes</taxon>
        <taxon>Acidaminococcales</taxon>
        <taxon>Acidaminococcaceae</taxon>
        <taxon>Succiniclasticum</taxon>
    </lineage>
</organism>
<dbReference type="STRING" id="1123323.SAMN05216245_1239"/>
<reference evidence="2 3" key="1">
    <citation type="submission" date="2016-10" db="EMBL/GenBank/DDBJ databases">
        <authorList>
            <person name="de Groot N.N."/>
        </authorList>
    </citation>
    <scope>NUCLEOTIDE SEQUENCE [LARGE SCALE GENOMIC DNA]</scope>
    <source>
        <strain evidence="2 3">DSM 9236</strain>
    </source>
</reference>
<feature type="domain" description="HTH cro/C1-type" evidence="1">
    <location>
        <begin position="14"/>
        <end position="68"/>
    </location>
</feature>
<keyword evidence="3" id="KW-1185">Reference proteome</keyword>
<sequence length="288" mass="32677">MEQTIVENTISYRLNHALQMRRLSPTELSRLSGIPFSSICGYLSGKYQPKVKTLILFADALGTSVKWLAGVTPLEGINDTTGDGNDPSEQLLLEDYRNLNPDGKKLLLSLTHAATENFCFVSENASDGVKDDITELPAINNLSLEDDVECLKTQNIPDKNIVVLGGLTGILSDLDEKYGIESDWDRHLSVKNDIFGQYIYLRPIDIYIQLTREYTRRIRPRIKSENPDTAAKIDSVLANLLEAVEFVSDKPVFPNLFSPRHRNVFISSYYIYREKFELFLRDKIPELI</sequence>
<name>A0A1I2DSR7_9FIRM</name>
<dbReference type="InterPro" id="IPR001387">
    <property type="entry name" value="Cro/C1-type_HTH"/>
</dbReference>
<dbReference type="Pfam" id="PF01381">
    <property type="entry name" value="HTH_3"/>
    <property type="match status" value="1"/>
</dbReference>